<dbReference type="KEGG" id="kro:BVG79_01256"/>
<comment type="subcellular location">
    <subcellularLocation>
        <location evidence="1">Membrane</location>
        <topology evidence="1">Multi-pass membrane protein</topology>
    </subcellularLocation>
</comment>
<organism evidence="7 8">
    <name type="scientific">Ketogulonicigenium robustum</name>
    <dbReference type="NCBI Taxonomy" id="92947"/>
    <lineage>
        <taxon>Bacteria</taxon>
        <taxon>Pseudomonadati</taxon>
        <taxon>Pseudomonadota</taxon>
        <taxon>Alphaproteobacteria</taxon>
        <taxon>Rhodobacterales</taxon>
        <taxon>Roseobacteraceae</taxon>
        <taxon>Ketogulonicigenium</taxon>
    </lineage>
</organism>
<keyword evidence="8" id="KW-1185">Reference proteome</keyword>
<gene>
    <name evidence="7" type="ORF">BVG79_01256</name>
</gene>
<keyword evidence="4 5" id="KW-0472">Membrane</keyword>
<dbReference type="Pfam" id="PF13515">
    <property type="entry name" value="FUSC_2"/>
    <property type="match status" value="1"/>
</dbReference>
<dbReference type="InterPro" id="IPR049453">
    <property type="entry name" value="Memb_transporter_dom"/>
</dbReference>
<feature type="domain" description="Integral membrane bound transporter" evidence="6">
    <location>
        <begin position="61"/>
        <end position="185"/>
    </location>
</feature>
<evidence type="ECO:0000256" key="2">
    <source>
        <dbReference type="ARBA" id="ARBA00022692"/>
    </source>
</evidence>
<dbReference type="Proteomes" id="UP000242447">
    <property type="component" value="Chromosome"/>
</dbReference>
<proteinExistence type="predicted"/>
<feature type="transmembrane region" description="Helical" evidence="5">
    <location>
        <begin position="120"/>
        <end position="139"/>
    </location>
</feature>
<sequence>MQEGFALALNSGKYRQKCRIIIMPQTPQQWITKTFTPMPNRLRAARRDLLIAAFAAGASWLIAVELLGHQAPVFAAICAIVSLAPGLPNHGRQAVDLIIGMTLGIVVGELVWAINPGGVSGLVLLVELIVAILMAMSIAAALGRSAVLGIQAGVSVTLVLAMGPQSAGLHRLVDGGIGVVVGLLCSQFLLTPDPIRSLNTAMQNFLTQLAAGLDQAADAVEKGDLTNASHAERKVADSWGSLRILLDTLDNARLSARWSVRGRMVANPLLKTIARQNRHAVHLFANALMMTEALSMALRSGQPAPEDLPARIRAAAQHCRTLLQQAGAAGPLPEAPQVTGPWAEADEHLCQMESRLQRLVGLRQAVQRDAAAA</sequence>
<evidence type="ECO:0000256" key="4">
    <source>
        <dbReference type="ARBA" id="ARBA00023136"/>
    </source>
</evidence>
<evidence type="ECO:0000313" key="7">
    <source>
        <dbReference type="EMBL" id="ARO14602.1"/>
    </source>
</evidence>
<evidence type="ECO:0000256" key="3">
    <source>
        <dbReference type="ARBA" id="ARBA00022989"/>
    </source>
</evidence>
<feature type="transmembrane region" description="Helical" evidence="5">
    <location>
        <begin position="94"/>
        <end position="114"/>
    </location>
</feature>
<dbReference type="GO" id="GO:0016020">
    <property type="term" value="C:membrane"/>
    <property type="evidence" value="ECO:0007669"/>
    <property type="project" value="UniProtKB-SubCell"/>
</dbReference>
<evidence type="ECO:0000256" key="1">
    <source>
        <dbReference type="ARBA" id="ARBA00004141"/>
    </source>
</evidence>
<dbReference type="STRING" id="92947.BVG79_01256"/>
<evidence type="ECO:0000259" key="6">
    <source>
        <dbReference type="Pfam" id="PF13515"/>
    </source>
</evidence>
<reference evidence="7 8" key="1">
    <citation type="submission" date="2017-02" db="EMBL/GenBank/DDBJ databases">
        <title>Ketogulonicigenium robustum SPU B003 Genome sequencing and assembly.</title>
        <authorList>
            <person name="Li Y."/>
            <person name="Liu L."/>
            <person name="Wang C."/>
            <person name="Zhang M."/>
            <person name="Zhang T."/>
            <person name="Zhang Y."/>
        </authorList>
    </citation>
    <scope>NUCLEOTIDE SEQUENCE [LARGE SCALE GENOMIC DNA]</scope>
    <source>
        <strain evidence="7 8">SPU_B003</strain>
    </source>
</reference>
<keyword evidence="3 5" id="KW-1133">Transmembrane helix</keyword>
<name>A0A1W6NZC0_9RHOB</name>
<dbReference type="AlphaFoldDB" id="A0A1W6NZC0"/>
<keyword evidence="2 5" id="KW-0812">Transmembrane</keyword>
<feature type="transmembrane region" description="Helical" evidence="5">
    <location>
        <begin position="48"/>
        <end position="64"/>
    </location>
</feature>
<evidence type="ECO:0000313" key="8">
    <source>
        <dbReference type="Proteomes" id="UP000242447"/>
    </source>
</evidence>
<protein>
    <submittedName>
        <fullName evidence="7">Membrane protein-like protein</fullName>
    </submittedName>
</protein>
<evidence type="ECO:0000256" key="5">
    <source>
        <dbReference type="SAM" id="Phobius"/>
    </source>
</evidence>
<accession>A0A1W6NZC0</accession>
<dbReference type="EMBL" id="CP019937">
    <property type="protein sequence ID" value="ARO14602.1"/>
    <property type="molecule type" value="Genomic_DNA"/>
</dbReference>